<dbReference type="Proteomes" id="UP000460272">
    <property type="component" value="Unassembled WGS sequence"/>
</dbReference>
<name>A0A6P2BLY3_9ACTN</name>
<evidence type="ECO:0000313" key="1">
    <source>
        <dbReference type="EMBL" id="TVZ00024.1"/>
    </source>
</evidence>
<evidence type="ECO:0000313" key="2">
    <source>
        <dbReference type="Proteomes" id="UP000460272"/>
    </source>
</evidence>
<dbReference type="AlphaFoldDB" id="A0A6P2BLY3"/>
<protein>
    <submittedName>
        <fullName evidence="1">Uncharacterized protein</fullName>
    </submittedName>
</protein>
<gene>
    <name evidence="1" type="ORF">EAS64_38755</name>
</gene>
<dbReference type="RefSeq" id="WP_145861537.1">
    <property type="nucleotide sequence ID" value="NZ_RPFW01000010.1"/>
</dbReference>
<keyword evidence="2" id="KW-1185">Reference proteome</keyword>
<proteinExistence type="predicted"/>
<accession>A0A6P2BLY3</accession>
<comment type="caution">
    <text evidence="1">The sequence shown here is derived from an EMBL/GenBank/DDBJ whole genome shotgun (WGS) entry which is preliminary data.</text>
</comment>
<dbReference type="EMBL" id="RPFW01000010">
    <property type="protein sequence ID" value="TVZ00024.1"/>
    <property type="molecule type" value="Genomic_DNA"/>
</dbReference>
<reference evidence="1 2" key="1">
    <citation type="submission" date="2018-11" db="EMBL/GenBank/DDBJ databases">
        <title>Trebonia kvetii gen.nov., sp.nov., a novel acidophilic actinobacterium, and proposal of the new actinobacterial family Treboniaceae fam. nov.</title>
        <authorList>
            <person name="Rapoport D."/>
            <person name="Sagova-Mareckova M."/>
            <person name="Sedlacek I."/>
            <person name="Provaznik J."/>
            <person name="Kralova S."/>
            <person name="Pavlinic D."/>
            <person name="Benes V."/>
            <person name="Kopecky J."/>
        </authorList>
    </citation>
    <scope>NUCLEOTIDE SEQUENCE [LARGE SCALE GENOMIC DNA]</scope>
    <source>
        <strain evidence="1 2">15Tr583</strain>
    </source>
</reference>
<organism evidence="1 2">
    <name type="scientific">Trebonia kvetii</name>
    <dbReference type="NCBI Taxonomy" id="2480626"/>
    <lineage>
        <taxon>Bacteria</taxon>
        <taxon>Bacillati</taxon>
        <taxon>Actinomycetota</taxon>
        <taxon>Actinomycetes</taxon>
        <taxon>Streptosporangiales</taxon>
        <taxon>Treboniaceae</taxon>
        <taxon>Trebonia</taxon>
    </lineage>
</organism>
<sequence length="157" mass="17485">MPDLDLVTNRLFLGVLNQGGSGSFRAEVVDAHDQDGNCVGLLSWPIPWTDGGSVGAQEIPRGETRLLDFAHFDLAGLKKDLEGGNGADGDYWLFPSLPHSVTVGYSAVREWLQLEHQYFLITVRVTRSDPPEFGEIQFKIGIEGTRPYCRELPRKNR</sequence>